<dbReference type="EMBL" id="JAUQSX010000003">
    <property type="protein sequence ID" value="MDO7846391.1"/>
    <property type="molecule type" value="Genomic_DNA"/>
</dbReference>
<keyword evidence="2" id="KW-1185">Reference proteome</keyword>
<sequence length="80" mass="8349">ATADDTGTVYPELAAEESRAATNLLPTVGAGGRYAWSPQWAATADVLFTRSLVPAPGLFASRMWGATATVGVRYALSHLP</sequence>
<proteinExistence type="predicted"/>
<evidence type="ECO:0000313" key="2">
    <source>
        <dbReference type="Proteomes" id="UP001167796"/>
    </source>
</evidence>
<name>A0ABT9A978_9BACT</name>
<feature type="non-terminal residue" evidence="1">
    <location>
        <position position="1"/>
    </location>
</feature>
<accession>A0ABT9A978</accession>
<organism evidence="1 2">
    <name type="scientific">Hymenobacter mellowenesis</name>
    <dbReference type="NCBI Taxonomy" id="3063995"/>
    <lineage>
        <taxon>Bacteria</taxon>
        <taxon>Pseudomonadati</taxon>
        <taxon>Bacteroidota</taxon>
        <taxon>Cytophagia</taxon>
        <taxon>Cytophagales</taxon>
        <taxon>Hymenobacteraceae</taxon>
        <taxon>Hymenobacter</taxon>
    </lineage>
</organism>
<reference evidence="1" key="1">
    <citation type="submission" date="2023-07" db="EMBL/GenBank/DDBJ databases">
        <authorList>
            <person name="Kim M.K."/>
        </authorList>
    </citation>
    <scope>NUCLEOTIDE SEQUENCE</scope>
    <source>
        <strain evidence="1">M29</strain>
    </source>
</reference>
<dbReference type="InterPro" id="IPR011250">
    <property type="entry name" value="OMP/PagP_B-barrel"/>
</dbReference>
<gene>
    <name evidence="1" type="ORF">Q5H92_08490</name>
</gene>
<dbReference type="Proteomes" id="UP001167796">
    <property type="component" value="Unassembled WGS sequence"/>
</dbReference>
<dbReference type="SUPFAM" id="SSF56925">
    <property type="entry name" value="OMPA-like"/>
    <property type="match status" value="1"/>
</dbReference>
<comment type="caution">
    <text evidence="1">The sequence shown here is derived from an EMBL/GenBank/DDBJ whole genome shotgun (WGS) entry which is preliminary data.</text>
</comment>
<evidence type="ECO:0000313" key="1">
    <source>
        <dbReference type="EMBL" id="MDO7846391.1"/>
    </source>
</evidence>
<dbReference type="RefSeq" id="WP_305011077.1">
    <property type="nucleotide sequence ID" value="NZ_JAUQSX010000003.1"/>
</dbReference>
<protein>
    <submittedName>
        <fullName evidence="1">Uncharacterized protein</fullName>
    </submittedName>
</protein>